<keyword evidence="1" id="KW-1133">Transmembrane helix</keyword>
<proteinExistence type="predicted"/>
<comment type="caution">
    <text evidence="2">The sequence shown here is derived from an EMBL/GenBank/DDBJ whole genome shotgun (WGS) entry which is preliminary data.</text>
</comment>
<accession>A0A7J9JV47</accession>
<evidence type="ECO:0000313" key="3">
    <source>
        <dbReference type="Proteomes" id="UP000593575"/>
    </source>
</evidence>
<organism evidence="2 3">
    <name type="scientific">Gossypium armourianum</name>
    <dbReference type="NCBI Taxonomy" id="34283"/>
    <lineage>
        <taxon>Eukaryota</taxon>
        <taxon>Viridiplantae</taxon>
        <taxon>Streptophyta</taxon>
        <taxon>Embryophyta</taxon>
        <taxon>Tracheophyta</taxon>
        <taxon>Spermatophyta</taxon>
        <taxon>Magnoliopsida</taxon>
        <taxon>eudicotyledons</taxon>
        <taxon>Gunneridae</taxon>
        <taxon>Pentapetalae</taxon>
        <taxon>rosids</taxon>
        <taxon>malvids</taxon>
        <taxon>Malvales</taxon>
        <taxon>Malvaceae</taxon>
        <taxon>Malvoideae</taxon>
        <taxon>Gossypium</taxon>
    </lineage>
</organism>
<evidence type="ECO:0000313" key="2">
    <source>
        <dbReference type="EMBL" id="MBA0837996.1"/>
    </source>
</evidence>
<evidence type="ECO:0008006" key="4">
    <source>
        <dbReference type="Google" id="ProtNLM"/>
    </source>
</evidence>
<dbReference type="AlphaFoldDB" id="A0A7J9JV47"/>
<keyword evidence="1" id="KW-0812">Transmembrane</keyword>
<keyword evidence="3" id="KW-1185">Reference proteome</keyword>
<gene>
    <name evidence="2" type="ORF">Goarm_010101</name>
</gene>
<protein>
    <recommendedName>
        <fullName evidence="4">RNase H type-1 domain-containing protein</fullName>
    </recommendedName>
</protein>
<sequence>MATILAIKRPHLFINGAVARITGNAFAGILYGLLALLSKGYKWVIIQTDNPNVVQALTDNGLENSSITILRRI</sequence>
<dbReference type="EMBL" id="JABFAE010000009">
    <property type="protein sequence ID" value="MBA0837996.1"/>
    <property type="molecule type" value="Genomic_DNA"/>
</dbReference>
<dbReference type="Proteomes" id="UP000593575">
    <property type="component" value="Unassembled WGS sequence"/>
</dbReference>
<evidence type="ECO:0000256" key="1">
    <source>
        <dbReference type="SAM" id="Phobius"/>
    </source>
</evidence>
<keyword evidence="1" id="KW-0472">Membrane</keyword>
<reference evidence="2 3" key="1">
    <citation type="journal article" date="2019" name="Genome Biol. Evol.">
        <title>Insights into the evolution of the New World diploid cottons (Gossypium, subgenus Houzingenia) based on genome sequencing.</title>
        <authorList>
            <person name="Grover C.E."/>
            <person name="Arick M.A. 2nd"/>
            <person name="Thrash A."/>
            <person name="Conover J.L."/>
            <person name="Sanders W.S."/>
            <person name="Peterson D.G."/>
            <person name="Frelichowski J.E."/>
            <person name="Scheffler J.A."/>
            <person name="Scheffler B.E."/>
            <person name="Wendel J.F."/>
        </authorList>
    </citation>
    <scope>NUCLEOTIDE SEQUENCE [LARGE SCALE GENOMIC DNA]</scope>
    <source>
        <strain evidence="2">6</strain>
        <tissue evidence="2">Leaf</tissue>
    </source>
</reference>
<name>A0A7J9JV47_9ROSI</name>
<feature type="transmembrane region" description="Helical" evidence="1">
    <location>
        <begin position="12"/>
        <end position="34"/>
    </location>
</feature>